<gene>
    <name evidence="2" type="ORF">ACFPOE_17505</name>
</gene>
<organism evidence="2 3">
    <name type="scientific">Caenimonas terrae</name>
    <dbReference type="NCBI Taxonomy" id="696074"/>
    <lineage>
        <taxon>Bacteria</taxon>
        <taxon>Pseudomonadati</taxon>
        <taxon>Pseudomonadota</taxon>
        <taxon>Betaproteobacteria</taxon>
        <taxon>Burkholderiales</taxon>
        <taxon>Comamonadaceae</taxon>
        <taxon>Caenimonas</taxon>
    </lineage>
</organism>
<evidence type="ECO:0000313" key="3">
    <source>
        <dbReference type="Proteomes" id="UP001596037"/>
    </source>
</evidence>
<evidence type="ECO:0000313" key="2">
    <source>
        <dbReference type="EMBL" id="MFC5499346.1"/>
    </source>
</evidence>
<dbReference type="RefSeq" id="WP_376851572.1">
    <property type="nucleotide sequence ID" value="NZ_JBHSMF010000009.1"/>
</dbReference>
<evidence type="ECO:0000256" key="1">
    <source>
        <dbReference type="SAM" id="MobiDB-lite"/>
    </source>
</evidence>
<name>A0ABW0NH80_9BURK</name>
<protein>
    <submittedName>
        <fullName evidence="2">Uncharacterized protein</fullName>
    </submittedName>
</protein>
<sequence length="71" mass="7638">MEPIVKAPLPHPGAPDQPGARSGVGAAHASRRLVEDAYDRLAAARKVLQRARDLAPARRPGVIERPAMPRQ</sequence>
<proteinExistence type="predicted"/>
<keyword evidence="3" id="KW-1185">Reference proteome</keyword>
<dbReference type="EMBL" id="JBHSMF010000009">
    <property type="protein sequence ID" value="MFC5499346.1"/>
    <property type="molecule type" value="Genomic_DNA"/>
</dbReference>
<dbReference type="Proteomes" id="UP001596037">
    <property type="component" value="Unassembled WGS sequence"/>
</dbReference>
<accession>A0ABW0NH80</accession>
<reference evidence="3" key="1">
    <citation type="journal article" date="2019" name="Int. J. Syst. Evol. Microbiol.">
        <title>The Global Catalogue of Microorganisms (GCM) 10K type strain sequencing project: providing services to taxonomists for standard genome sequencing and annotation.</title>
        <authorList>
            <consortium name="The Broad Institute Genomics Platform"/>
            <consortium name="The Broad Institute Genome Sequencing Center for Infectious Disease"/>
            <person name="Wu L."/>
            <person name="Ma J."/>
        </authorList>
    </citation>
    <scope>NUCLEOTIDE SEQUENCE [LARGE SCALE GENOMIC DNA]</scope>
    <source>
        <strain evidence="3">CCUG 57401</strain>
    </source>
</reference>
<feature type="region of interest" description="Disordered" evidence="1">
    <location>
        <begin position="1"/>
        <end position="27"/>
    </location>
</feature>
<comment type="caution">
    <text evidence="2">The sequence shown here is derived from an EMBL/GenBank/DDBJ whole genome shotgun (WGS) entry which is preliminary data.</text>
</comment>